<evidence type="ECO:0000313" key="2">
    <source>
        <dbReference type="EMBL" id="KAJ5178890.1"/>
    </source>
</evidence>
<comment type="caution">
    <text evidence="2">The sequence shown here is derived from an EMBL/GenBank/DDBJ whole genome shotgun (WGS) entry which is preliminary data.</text>
</comment>
<dbReference type="Proteomes" id="UP001146351">
    <property type="component" value="Unassembled WGS sequence"/>
</dbReference>
<dbReference type="AlphaFoldDB" id="A0A9W9IKV0"/>
<sequence length="170" mass="19017">MHPSCTPYRVEKGRAREKYKQKKKIPPPVNKNRRRGESVPVQRAGMATFTISGRRHPPAARRVSSRRWIVPRACLDGLTVAARGVEWFSFHFPGADGGQVLGTRVSGTLLRAAIKQVPGLWVRTIANASWTVLGSTIEEKEGESDGRSAYQGHPLPWWEMYPYSVLLQAP</sequence>
<evidence type="ECO:0000256" key="1">
    <source>
        <dbReference type="SAM" id="MobiDB-lite"/>
    </source>
</evidence>
<dbReference type="EMBL" id="JAPQKO010000002">
    <property type="protein sequence ID" value="KAJ5178890.1"/>
    <property type="molecule type" value="Genomic_DNA"/>
</dbReference>
<organism evidence="2 3">
    <name type="scientific">Penicillium capsulatum</name>
    <dbReference type="NCBI Taxonomy" id="69766"/>
    <lineage>
        <taxon>Eukaryota</taxon>
        <taxon>Fungi</taxon>
        <taxon>Dikarya</taxon>
        <taxon>Ascomycota</taxon>
        <taxon>Pezizomycotina</taxon>
        <taxon>Eurotiomycetes</taxon>
        <taxon>Eurotiomycetidae</taxon>
        <taxon>Eurotiales</taxon>
        <taxon>Aspergillaceae</taxon>
        <taxon>Penicillium</taxon>
    </lineage>
</organism>
<protein>
    <submittedName>
        <fullName evidence="2">Uncharacterized protein</fullName>
    </submittedName>
</protein>
<name>A0A9W9IKV0_9EURO</name>
<feature type="region of interest" description="Disordered" evidence="1">
    <location>
        <begin position="1"/>
        <end position="41"/>
    </location>
</feature>
<reference evidence="2" key="2">
    <citation type="journal article" date="2023" name="IMA Fungus">
        <title>Comparative genomic study of the Penicillium genus elucidates a diverse pangenome and 15 lateral gene transfer events.</title>
        <authorList>
            <person name="Petersen C."/>
            <person name="Sorensen T."/>
            <person name="Nielsen M.R."/>
            <person name="Sondergaard T.E."/>
            <person name="Sorensen J.L."/>
            <person name="Fitzpatrick D.A."/>
            <person name="Frisvad J.C."/>
            <person name="Nielsen K.L."/>
        </authorList>
    </citation>
    <scope>NUCLEOTIDE SEQUENCE</scope>
    <source>
        <strain evidence="2">IBT 21917</strain>
    </source>
</reference>
<keyword evidence="3" id="KW-1185">Reference proteome</keyword>
<feature type="compositionally biased region" description="Basic and acidic residues" evidence="1">
    <location>
        <begin position="9"/>
        <end position="18"/>
    </location>
</feature>
<evidence type="ECO:0000313" key="3">
    <source>
        <dbReference type="Proteomes" id="UP001146351"/>
    </source>
</evidence>
<accession>A0A9W9IKV0</accession>
<gene>
    <name evidence="2" type="ORF">N7492_002100</name>
</gene>
<reference evidence="2" key="1">
    <citation type="submission" date="2022-11" db="EMBL/GenBank/DDBJ databases">
        <authorList>
            <person name="Petersen C."/>
        </authorList>
    </citation>
    <scope>NUCLEOTIDE SEQUENCE</scope>
    <source>
        <strain evidence="2">IBT 21917</strain>
    </source>
</reference>
<proteinExistence type="predicted"/>